<organism evidence="2 3">
    <name type="scientific">Acetonema longum DSM 6540</name>
    <dbReference type="NCBI Taxonomy" id="1009370"/>
    <lineage>
        <taxon>Bacteria</taxon>
        <taxon>Bacillati</taxon>
        <taxon>Bacillota</taxon>
        <taxon>Negativicutes</taxon>
        <taxon>Acetonemataceae</taxon>
        <taxon>Acetonema</taxon>
    </lineage>
</organism>
<keyword evidence="3" id="KW-1185">Reference proteome</keyword>
<gene>
    <name evidence="2" type="ORF">ALO_11809</name>
</gene>
<dbReference type="Proteomes" id="UP000003240">
    <property type="component" value="Unassembled WGS sequence"/>
</dbReference>
<evidence type="ECO:0000313" key="3">
    <source>
        <dbReference type="Proteomes" id="UP000003240"/>
    </source>
</evidence>
<feature type="compositionally biased region" description="Basic and acidic residues" evidence="1">
    <location>
        <begin position="119"/>
        <end position="140"/>
    </location>
</feature>
<dbReference type="AlphaFoldDB" id="F7NJV2"/>
<proteinExistence type="predicted"/>
<dbReference type="RefSeq" id="WP_004095844.1">
    <property type="nucleotide sequence ID" value="NZ_AFGF01000101.1"/>
</dbReference>
<feature type="region of interest" description="Disordered" evidence="1">
    <location>
        <begin position="119"/>
        <end position="158"/>
    </location>
</feature>
<accession>F7NJV2</accession>
<dbReference type="eggNOG" id="ENOG502ZR9B">
    <property type="taxonomic scope" value="Bacteria"/>
</dbReference>
<protein>
    <submittedName>
        <fullName evidence="2">Uncharacterized protein</fullName>
    </submittedName>
</protein>
<comment type="caution">
    <text evidence="2">The sequence shown here is derived from an EMBL/GenBank/DDBJ whole genome shotgun (WGS) entry which is preliminary data.</text>
</comment>
<sequence length="158" mass="17155">MDVVRLGSRMLSRTTPAGLILAGSVLALSMPQVRHRVKATTALALRGLLSLVEENGAPVMSYADGDHPSGRRECWQEFRDRSKGSARRAAVGAASGMISASDKAKELYEDMTHEIRGIIDEAKSSHGRTVRDRAGFKSDADPDPIPDDYERPRHDGGL</sequence>
<feature type="compositionally biased region" description="Basic and acidic residues" evidence="1">
    <location>
        <begin position="148"/>
        <end position="158"/>
    </location>
</feature>
<evidence type="ECO:0000313" key="2">
    <source>
        <dbReference type="EMBL" id="EGO63684.1"/>
    </source>
</evidence>
<dbReference type="OrthoDB" id="1681325at2"/>
<reference evidence="2 3" key="1">
    <citation type="journal article" date="2011" name="EMBO J.">
        <title>Structural diversity of bacterial flagellar motors.</title>
        <authorList>
            <person name="Chen S."/>
            <person name="Beeby M."/>
            <person name="Murphy G.E."/>
            <person name="Leadbetter J.R."/>
            <person name="Hendrixson D.R."/>
            <person name="Briegel A."/>
            <person name="Li Z."/>
            <person name="Shi J."/>
            <person name="Tocheva E.I."/>
            <person name="Muller A."/>
            <person name="Dobro M.J."/>
            <person name="Jensen G.J."/>
        </authorList>
    </citation>
    <scope>NUCLEOTIDE SEQUENCE [LARGE SCALE GENOMIC DNA]</scope>
    <source>
        <strain evidence="2 3">DSM 6540</strain>
    </source>
</reference>
<name>F7NJV2_9FIRM</name>
<dbReference type="EMBL" id="AFGF01000101">
    <property type="protein sequence ID" value="EGO63684.1"/>
    <property type="molecule type" value="Genomic_DNA"/>
</dbReference>
<evidence type="ECO:0000256" key="1">
    <source>
        <dbReference type="SAM" id="MobiDB-lite"/>
    </source>
</evidence>